<dbReference type="GO" id="GO:0005886">
    <property type="term" value="C:plasma membrane"/>
    <property type="evidence" value="ECO:0007669"/>
    <property type="project" value="UniProtKB-SubCell"/>
</dbReference>
<organism evidence="10 11">
    <name type="scientific">Rhodotorula diobovata</name>
    <dbReference type="NCBI Taxonomy" id="5288"/>
    <lineage>
        <taxon>Eukaryota</taxon>
        <taxon>Fungi</taxon>
        <taxon>Dikarya</taxon>
        <taxon>Basidiomycota</taxon>
        <taxon>Pucciniomycotina</taxon>
        <taxon>Microbotryomycetes</taxon>
        <taxon>Sporidiobolales</taxon>
        <taxon>Sporidiobolaceae</taxon>
        <taxon>Rhodotorula</taxon>
    </lineage>
</organism>
<dbReference type="EMBL" id="SOZI01000137">
    <property type="protein sequence ID" value="TNY18471.1"/>
    <property type="molecule type" value="Genomic_DNA"/>
</dbReference>
<dbReference type="Proteomes" id="UP000311382">
    <property type="component" value="Unassembled WGS sequence"/>
</dbReference>
<dbReference type="GO" id="GO:0015095">
    <property type="term" value="F:magnesium ion transmembrane transporter activity"/>
    <property type="evidence" value="ECO:0007669"/>
    <property type="project" value="TreeGrafter"/>
</dbReference>
<dbReference type="PANTHER" id="PTHR46494:SF1">
    <property type="entry name" value="CORA FAMILY METAL ION TRANSPORTER (EUROFUNG)"/>
    <property type="match status" value="1"/>
</dbReference>
<evidence type="ECO:0000256" key="1">
    <source>
        <dbReference type="ARBA" id="ARBA00004651"/>
    </source>
</evidence>
<evidence type="ECO:0000256" key="2">
    <source>
        <dbReference type="ARBA" id="ARBA00009765"/>
    </source>
</evidence>
<evidence type="ECO:0000256" key="8">
    <source>
        <dbReference type="SAM" id="MobiDB-lite"/>
    </source>
</evidence>
<comment type="subcellular location">
    <subcellularLocation>
        <location evidence="1">Cell membrane</location>
        <topology evidence="1">Multi-pass membrane protein</topology>
    </subcellularLocation>
</comment>
<dbReference type="Gene3D" id="1.20.58.340">
    <property type="entry name" value="Magnesium transport protein CorA, transmembrane region"/>
    <property type="match status" value="2"/>
</dbReference>
<name>A0A5C5FRS7_9BASI</name>
<evidence type="ECO:0000313" key="11">
    <source>
        <dbReference type="Proteomes" id="UP000311382"/>
    </source>
</evidence>
<dbReference type="InterPro" id="IPR045863">
    <property type="entry name" value="CorA_TM1_TM2"/>
</dbReference>
<feature type="compositionally biased region" description="Low complexity" evidence="8">
    <location>
        <begin position="184"/>
        <end position="196"/>
    </location>
</feature>
<reference evidence="10 11" key="1">
    <citation type="submission" date="2019-03" db="EMBL/GenBank/DDBJ databases">
        <title>Rhodosporidium diobovatum UCD-FST 08-225 genome sequencing, assembly, and annotation.</title>
        <authorList>
            <person name="Fakankun I.U."/>
            <person name="Fristensky B."/>
            <person name="Levin D.B."/>
        </authorList>
    </citation>
    <scope>NUCLEOTIDE SEQUENCE [LARGE SCALE GENOMIC DNA]</scope>
    <source>
        <strain evidence="10 11">UCD-FST 08-225</strain>
    </source>
</reference>
<evidence type="ECO:0000256" key="3">
    <source>
        <dbReference type="ARBA" id="ARBA00022448"/>
    </source>
</evidence>
<protein>
    <submittedName>
        <fullName evidence="10">Uncharacterized protein</fullName>
    </submittedName>
</protein>
<keyword evidence="11" id="KW-1185">Reference proteome</keyword>
<dbReference type="InterPro" id="IPR002523">
    <property type="entry name" value="MgTranspt_CorA/ZnTranspt_ZntB"/>
</dbReference>
<dbReference type="GO" id="GO:0050897">
    <property type="term" value="F:cobalt ion binding"/>
    <property type="evidence" value="ECO:0007669"/>
    <property type="project" value="TreeGrafter"/>
</dbReference>
<sequence length="632" mass="70664">MGDVEAALDQESLPTPQVVERPGLHQRSSSQKLAAVRAALAAANIISVDHGTDWDTRPPGIDPRRVDIPDLKARVVVQVADFATNRAEFSVLTNDTLSDFLAQPRPDFAKVRWMHVNGLSWDVLKPLALHYDLHPLSLEDILHSSSSSSTRSKADYYRQHLFCSVIVHRTLEQPSNKEVELPEEPSSVSRSTTKALGKGKGKGSKDRGGALRDHMGFHHHRRDEEAIVDTVPVSLVPSSQSSLPHSLVASGQGSGVATPLAVHPKSYSQYRRNLREAFKGVKRDKEGESPRTLSHNRTGLSTRLRGKGKQSKRMRRDEEERAAARWTVAALTKDVKVHIHVEQLSVFLMRDGTVLSVSQDQGYHHQVSNLFERLNSRDDILRESEDASFVLQALLDVTADDALEIVDEFREQLTTLESRVLTRPDMDDVRHLHILSSQLILLKSTLTPLQLLLQSLRSQDDAKAAAAAKIDPSPAPTRSASPERTATLRRGFVSHEARLYLSDVMDHMDSVLSSLDLFADLAENLIAFTFNNLSYSSNAYMQALSVVSIVFIPATFLSSFYGMNFSTGSFVDELDKGVSRFWSIALPVSIATTVLFGWGYLAEILNRFRRDFLRMWHRIQIARSRKVEDKEQ</sequence>
<feature type="region of interest" description="Disordered" evidence="8">
    <location>
        <begin position="174"/>
        <end position="212"/>
    </location>
</feature>
<dbReference type="GO" id="GO:0015087">
    <property type="term" value="F:cobalt ion transmembrane transporter activity"/>
    <property type="evidence" value="ECO:0007669"/>
    <property type="project" value="TreeGrafter"/>
</dbReference>
<dbReference type="InterPro" id="IPR045861">
    <property type="entry name" value="CorA_cytoplasmic_dom"/>
</dbReference>
<dbReference type="GO" id="GO:0000287">
    <property type="term" value="F:magnesium ion binding"/>
    <property type="evidence" value="ECO:0007669"/>
    <property type="project" value="TreeGrafter"/>
</dbReference>
<dbReference type="OrthoDB" id="165352at2759"/>
<proteinExistence type="inferred from homology"/>
<gene>
    <name evidence="10" type="ORF">DMC30DRAFT_418810</name>
</gene>
<feature type="transmembrane region" description="Helical" evidence="9">
    <location>
        <begin position="539"/>
        <end position="561"/>
    </location>
</feature>
<dbReference type="Pfam" id="PF01544">
    <property type="entry name" value="CorA"/>
    <property type="match status" value="1"/>
</dbReference>
<comment type="similarity">
    <text evidence="2">Belongs to the CorA metal ion transporter (MIT) (TC 1.A.35) family.</text>
</comment>
<feature type="compositionally biased region" description="Basic residues" evidence="8">
    <location>
        <begin position="304"/>
        <end position="314"/>
    </location>
</feature>
<evidence type="ECO:0000313" key="10">
    <source>
        <dbReference type="EMBL" id="TNY18471.1"/>
    </source>
</evidence>
<feature type="region of interest" description="Disordered" evidence="8">
    <location>
        <begin position="281"/>
        <end position="318"/>
    </location>
</feature>
<keyword evidence="5 9" id="KW-0812">Transmembrane</keyword>
<dbReference type="STRING" id="5288.A0A5C5FRS7"/>
<feature type="compositionally biased region" description="Polar residues" evidence="8">
    <location>
        <begin position="291"/>
        <end position="301"/>
    </location>
</feature>
<dbReference type="AlphaFoldDB" id="A0A5C5FRS7"/>
<evidence type="ECO:0000256" key="5">
    <source>
        <dbReference type="ARBA" id="ARBA00022692"/>
    </source>
</evidence>
<feature type="transmembrane region" description="Helical" evidence="9">
    <location>
        <begin position="581"/>
        <end position="605"/>
    </location>
</feature>
<evidence type="ECO:0000256" key="7">
    <source>
        <dbReference type="ARBA" id="ARBA00023136"/>
    </source>
</evidence>
<comment type="caution">
    <text evidence="10">The sequence shown here is derived from an EMBL/GenBank/DDBJ whole genome shotgun (WGS) entry which is preliminary data.</text>
</comment>
<evidence type="ECO:0000256" key="9">
    <source>
        <dbReference type="SAM" id="Phobius"/>
    </source>
</evidence>
<evidence type="ECO:0000256" key="6">
    <source>
        <dbReference type="ARBA" id="ARBA00022989"/>
    </source>
</evidence>
<accession>A0A5C5FRS7</accession>
<dbReference type="SUPFAM" id="SSF144083">
    <property type="entry name" value="Magnesium transport protein CorA, transmembrane region"/>
    <property type="match status" value="1"/>
</dbReference>
<keyword evidence="7 9" id="KW-0472">Membrane</keyword>
<dbReference type="Gene3D" id="3.30.460.20">
    <property type="entry name" value="CorA soluble domain-like"/>
    <property type="match status" value="1"/>
</dbReference>
<dbReference type="SUPFAM" id="SSF143865">
    <property type="entry name" value="CorA soluble domain-like"/>
    <property type="match status" value="1"/>
</dbReference>
<keyword evidence="3" id="KW-0813">Transport</keyword>
<dbReference type="PANTHER" id="PTHR46494">
    <property type="entry name" value="CORA FAMILY METAL ION TRANSPORTER (EUROFUNG)"/>
    <property type="match status" value="1"/>
</dbReference>
<keyword evidence="4" id="KW-1003">Cell membrane</keyword>
<evidence type="ECO:0000256" key="4">
    <source>
        <dbReference type="ARBA" id="ARBA00022475"/>
    </source>
</evidence>
<feature type="compositionally biased region" description="Basic and acidic residues" evidence="8">
    <location>
        <begin position="203"/>
        <end position="212"/>
    </location>
</feature>
<keyword evidence="6 9" id="KW-1133">Transmembrane helix</keyword>